<sequence>MLLTAAAVSATTFFTACKKDDTTSTGTTTSSTNSNPDPIAVSACTSATGIAKVLCLADAFKAQLDGTQLATLQRTYAVSDAKK</sequence>
<comment type="caution">
    <text evidence="1">The sequence shown here is derived from an EMBL/GenBank/DDBJ whole genome shotgun (WGS) entry which is preliminary data.</text>
</comment>
<dbReference type="AlphaFoldDB" id="A0A7K1TKE5"/>
<keyword evidence="2" id="KW-1185">Reference proteome</keyword>
<organism evidence="1 2">
    <name type="scientific">Hymenobacter ginkgonis</name>
    <dbReference type="NCBI Taxonomy" id="2682976"/>
    <lineage>
        <taxon>Bacteria</taxon>
        <taxon>Pseudomonadati</taxon>
        <taxon>Bacteroidota</taxon>
        <taxon>Cytophagia</taxon>
        <taxon>Cytophagales</taxon>
        <taxon>Hymenobacteraceae</taxon>
        <taxon>Hymenobacter</taxon>
    </lineage>
</organism>
<evidence type="ECO:0000313" key="1">
    <source>
        <dbReference type="EMBL" id="MVN78842.1"/>
    </source>
</evidence>
<reference evidence="1 2" key="1">
    <citation type="submission" date="2019-12" db="EMBL/GenBank/DDBJ databases">
        <title>Hymenobacter sp. HMF4947 Genome sequencing and assembly.</title>
        <authorList>
            <person name="Kang H."/>
            <person name="Cha I."/>
            <person name="Kim H."/>
            <person name="Joh K."/>
        </authorList>
    </citation>
    <scope>NUCLEOTIDE SEQUENCE [LARGE SCALE GENOMIC DNA]</scope>
    <source>
        <strain evidence="1 2">HMF4947</strain>
    </source>
</reference>
<proteinExistence type="predicted"/>
<dbReference type="Proteomes" id="UP000441336">
    <property type="component" value="Unassembled WGS sequence"/>
</dbReference>
<protein>
    <submittedName>
        <fullName evidence="1">Uncharacterized protein</fullName>
    </submittedName>
</protein>
<accession>A0A7K1TKE5</accession>
<evidence type="ECO:0000313" key="2">
    <source>
        <dbReference type="Proteomes" id="UP000441336"/>
    </source>
</evidence>
<gene>
    <name evidence="1" type="ORF">GO988_21130</name>
</gene>
<dbReference type="RefSeq" id="WP_157569353.1">
    <property type="nucleotide sequence ID" value="NZ_WQKZ01000007.1"/>
</dbReference>
<dbReference type="EMBL" id="WQKZ01000007">
    <property type="protein sequence ID" value="MVN78842.1"/>
    <property type="molecule type" value="Genomic_DNA"/>
</dbReference>
<name>A0A7K1TKE5_9BACT</name>